<keyword evidence="2" id="KW-1185">Reference proteome</keyword>
<dbReference type="Proteomes" id="UP000637819">
    <property type="component" value="Chromosome"/>
</dbReference>
<dbReference type="OrthoDB" id="350731at2157"/>
<dbReference type="GeneID" id="62876911"/>
<dbReference type="RefSeq" id="WP_204747391.1">
    <property type="nucleotide sequence ID" value="NZ_CP069188.1"/>
</dbReference>
<sequence>MVNESRALQKIGEWADLSGEDLHLYLDIASRVQREKLDQRDDFTNFSGERYFEFLNEQVLPDERIDYQLESANIPSDKLQKIQKGEVPIKSLYAERYKLDYGLDQIVDFIMMMKFVHDYIEKTGKEGVAPRNRLQYLLYLVNYNLSQEDTLPNRSNRTNLKNLEHTGYRYTFSKSQTGPFSQRLYQDKNRLFAQSLLHEEVMEESVSQEDEPYRVSLGETGKRLFARYGRKLDDMESVLLKEWDLQQQEVLNEYAEMSLEDLKETIQSMPRFEATPLTDELLQARQRDFDEPMDSIQELILSV</sequence>
<evidence type="ECO:0000313" key="2">
    <source>
        <dbReference type="Proteomes" id="UP000637819"/>
    </source>
</evidence>
<gene>
    <name evidence="1" type="ORF">JMJ58_17265</name>
</gene>
<protein>
    <submittedName>
        <fullName evidence="1">Uncharacterized protein</fullName>
    </submittedName>
</protein>
<dbReference type="EMBL" id="CP069188">
    <property type="protein sequence ID" value="QRV14658.1"/>
    <property type="molecule type" value="Genomic_DNA"/>
</dbReference>
<name>A0A8T8DYK1_9EURY</name>
<accession>A0A8T8DYK1</accession>
<evidence type="ECO:0000313" key="1">
    <source>
        <dbReference type="EMBL" id="QRV14658.1"/>
    </source>
</evidence>
<reference evidence="1 2" key="1">
    <citation type="submission" date="2021-01" db="EMBL/GenBank/DDBJ databases">
        <title>Genome Sequence and Methylation Pattern of Haloterrigena salifodinae BOL5-1, An Extremely Halophilic Archaeon from a Bolivian Salt Mine.</title>
        <authorList>
            <person name="DasSarma P."/>
            <person name="Anton B.P."/>
            <person name="DasSarma S.L."/>
            <person name="von Ehrenheim H.A.L."/>
            <person name="Martinez F.L."/>
            <person name="Guzman D."/>
            <person name="Roberts R.J."/>
            <person name="DasSarma S."/>
        </authorList>
    </citation>
    <scope>NUCLEOTIDE SEQUENCE [LARGE SCALE GENOMIC DNA]</scope>
    <source>
        <strain evidence="1 2">BOL5-1</strain>
    </source>
</reference>
<proteinExistence type="predicted"/>
<dbReference type="KEGG" id="hsal:JMJ58_17265"/>
<organism evidence="1 2">
    <name type="scientific">Haloterrigena salifodinae</name>
    <dbReference type="NCBI Taxonomy" id="2675099"/>
    <lineage>
        <taxon>Archaea</taxon>
        <taxon>Methanobacteriati</taxon>
        <taxon>Methanobacteriota</taxon>
        <taxon>Stenosarchaea group</taxon>
        <taxon>Halobacteria</taxon>
        <taxon>Halobacteriales</taxon>
        <taxon>Natrialbaceae</taxon>
        <taxon>Haloterrigena</taxon>
    </lineage>
</organism>
<dbReference type="AlphaFoldDB" id="A0A8T8DYK1"/>